<feature type="coiled-coil region" evidence="1">
    <location>
        <begin position="636"/>
        <end position="771"/>
    </location>
</feature>
<proteinExistence type="predicted"/>
<evidence type="ECO:0000313" key="4">
    <source>
        <dbReference type="Proteomes" id="UP000729913"/>
    </source>
</evidence>
<dbReference type="Proteomes" id="UP000729913">
    <property type="component" value="Unassembled WGS sequence"/>
</dbReference>
<accession>A0A8J5RJY5</accession>
<dbReference type="AlphaFoldDB" id="A0A8J5RJY5"/>
<comment type="caution">
    <text evidence="3">The sequence shown here is derived from an EMBL/GenBank/DDBJ whole genome shotgun (WGS) entry which is preliminary data.</text>
</comment>
<evidence type="ECO:0000256" key="1">
    <source>
        <dbReference type="SAM" id="Coils"/>
    </source>
</evidence>
<feature type="coiled-coil region" evidence="1">
    <location>
        <begin position="583"/>
        <end position="610"/>
    </location>
</feature>
<keyword evidence="4" id="KW-1185">Reference proteome</keyword>
<dbReference type="PANTHER" id="PTHR23161:SF2">
    <property type="entry name" value="PROTEIN CIP2A"/>
    <property type="match status" value="1"/>
</dbReference>
<feature type="domain" description="CIP2A N-terminal" evidence="2">
    <location>
        <begin position="30"/>
        <end position="299"/>
    </location>
</feature>
<reference evidence="3" key="2">
    <citation type="submission" date="2021-04" db="EMBL/GenBank/DDBJ databases">
        <title>Genome-wide patterns of bracovirus chromosomal integration into multiple host tissues during parasitism.</title>
        <authorList>
            <person name="Chebbi M.A.C."/>
        </authorList>
    </citation>
    <scope>NUCLEOTIDE SEQUENCE</scope>
    <source>
        <tissue evidence="3">Whole body</tissue>
    </source>
</reference>
<name>A0A8J5RJY5_9HYME</name>
<protein>
    <recommendedName>
        <fullName evidence="2">CIP2A N-terminal domain-containing protein</fullName>
    </recommendedName>
</protein>
<dbReference type="OrthoDB" id="73401at2759"/>
<reference evidence="3" key="1">
    <citation type="submission" date="2020-03" db="EMBL/GenBank/DDBJ databases">
        <authorList>
            <person name="Chebbi M.A."/>
            <person name="Drezen J.M."/>
        </authorList>
    </citation>
    <scope>NUCLEOTIDE SEQUENCE</scope>
    <source>
        <tissue evidence="3">Whole body</tissue>
    </source>
</reference>
<dbReference type="Pfam" id="PF21044">
    <property type="entry name" value="CIP2A_N"/>
    <property type="match status" value="1"/>
</dbReference>
<dbReference type="InterPro" id="IPR042510">
    <property type="entry name" value="CIP2A"/>
</dbReference>
<sequence length="787" mass="90047">MDDQNIRAFNAAVDEYLRRSNDTTSAIVRKCLDAITLSTDLRIFDRTTPVIADFYSRLTELMNSCDVSSPLIWIAMDVLQFICKSASARQTLTHTYNFASIVSKAVNPDLVPEKRILVLRLLQELTHGINIQYSEPYLINLITTLSNWVILCIQEQEIAALSLAVLINVCRNLPAVYILIKKTDIKALYRRLITMESANTRIRIQCCKLLVVMEQINKKIPERVILEFVTTLMQNLPSAVADKDNDTLKLLVEFFEEMQTNEHFRPGLLSYPNYDRDVEIIIKLLNSLAPESTVLIIKFFRSLVRLRISKLIPQYPELLRFANTWITDEQTVIEALGLVRAIISDSKINKKELIELINFDILTPNLENSENNMTKSTELIKLFLEIIGLPCFHKQVCDTFCEKKMRELLEPLDSTITSQEPQQMAVYVHALALTAKLAEQSLNWLALFTDVSEKYAVRMIVALGIFTGDCEVKQTALEVFSSTNCSKEFVSGVVKCMCELNPMAQINSASTDADLKLERLLVEGGTESFSLARQQELEQILEKLADLVREDKVSDIFMKDVIELYEHQKLVQQQVDRINMASIESARSRVAMLEGLMEQAKENNKKLTQLLYYSQQNEAMWRTDAAEMSQKVSQTEETSKKLVSSLRKEKAQLEEKMLSFDKVKASYAKLENEKDRLVGEKHKLEEKVQGMKKKIIEVGEANAEVEDRLGKREQELDKANKELETLQVTLANHKRELKESSEQAKKLSQTITEKEDEIRKLNTEIKELVHLRTMIYNLTAAKNSSMT</sequence>
<evidence type="ECO:0000259" key="2">
    <source>
        <dbReference type="Pfam" id="PF21044"/>
    </source>
</evidence>
<dbReference type="EMBL" id="JAAOIC020000001">
    <property type="protein sequence ID" value="KAG8042726.1"/>
    <property type="molecule type" value="Genomic_DNA"/>
</dbReference>
<keyword evidence="1" id="KW-0175">Coiled coil</keyword>
<evidence type="ECO:0000313" key="3">
    <source>
        <dbReference type="EMBL" id="KAG8042726.1"/>
    </source>
</evidence>
<dbReference type="PANTHER" id="PTHR23161">
    <property type="entry name" value="PROTEIN CIP2A"/>
    <property type="match status" value="1"/>
</dbReference>
<dbReference type="InterPro" id="IPR048701">
    <property type="entry name" value="CIP2A_N"/>
</dbReference>
<organism evidence="3 4">
    <name type="scientific">Cotesia typhae</name>
    <dbReference type="NCBI Taxonomy" id="2053667"/>
    <lineage>
        <taxon>Eukaryota</taxon>
        <taxon>Metazoa</taxon>
        <taxon>Ecdysozoa</taxon>
        <taxon>Arthropoda</taxon>
        <taxon>Hexapoda</taxon>
        <taxon>Insecta</taxon>
        <taxon>Pterygota</taxon>
        <taxon>Neoptera</taxon>
        <taxon>Endopterygota</taxon>
        <taxon>Hymenoptera</taxon>
        <taxon>Apocrita</taxon>
        <taxon>Ichneumonoidea</taxon>
        <taxon>Braconidae</taxon>
        <taxon>Microgastrinae</taxon>
        <taxon>Cotesia</taxon>
    </lineage>
</organism>
<gene>
    <name evidence="3" type="ORF">G9C98_005366</name>
</gene>